<comment type="similarity">
    <text evidence="2">Belongs to the CLV3/ESR signal peptide family.</text>
</comment>
<evidence type="ECO:0000313" key="10">
    <source>
        <dbReference type="EMBL" id="KAJ7948721.1"/>
    </source>
</evidence>
<dbReference type="GO" id="GO:0005576">
    <property type="term" value="C:extracellular region"/>
    <property type="evidence" value="ECO:0007669"/>
    <property type="project" value="UniProtKB-SubCell"/>
</dbReference>
<dbReference type="InterPro" id="IPR039617">
    <property type="entry name" value="CLAVATA3-CLE"/>
</dbReference>
<evidence type="ECO:0000256" key="4">
    <source>
        <dbReference type="ARBA" id="ARBA00022729"/>
    </source>
</evidence>
<evidence type="ECO:0000256" key="1">
    <source>
        <dbReference type="ARBA" id="ARBA00004239"/>
    </source>
</evidence>
<evidence type="ECO:0000256" key="3">
    <source>
        <dbReference type="ARBA" id="ARBA00022525"/>
    </source>
</evidence>
<keyword evidence="5" id="KW-0221">Differentiation</keyword>
<dbReference type="Proteomes" id="UP001163823">
    <property type="component" value="Chromosome 12"/>
</dbReference>
<keyword evidence="9" id="KW-0812">Transmembrane</keyword>
<dbReference type="AlphaFoldDB" id="A0AAD7L0R8"/>
<dbReference type="PANTHER" id="PTHR36016:SF9">
    <property type="entry name" value="PROTEIN, PUTATIVE-RELATED"/>
    <property type="match status" value="1"/>
</dbReference>
<evidence type="ECO:0000256" key="2">
    <source>
        <dbReference type="ARBA" id="ARBA00005416"/>
    </source>
</evidence>
<evidence type="ECO:0000256" key="6">
    <source>
        <dbReference type="ARBA" id="ARBA00023180"/>
    </source>
</evidence>
<gene>
    <name evidence="10" type="ORF">O6P43_029162</name>
</gene>
<keyword evidence="7" id="KW-0379">Hydroxylation</keyword>
<keyword evidence="9" id="KW-0472">Membrane</keyword>
<sequence>FELHFLVVDCRIKIVILRNQMATLSKSSFLILSLVIFTMLLLSSTKSEARLINDIPNIHKKLNSQLILHELRDRPRKVYNPSRSMQSTKQVDRVSPDGPDPHHH</sequence>
<evidence type="ECO:0000256" key="7">
    <source>
        <dbReference type="ARBA" id="ARBA00023278"/>
    </source>
</evidence>
<proteinExistence type="inferred from homology"/>
<reference evidence="10" key="1">
    <citation type="journal article" date="2023" name="Science">
        <title>Elucidation of the pathway for biosynthesis of saponin adjuvants from the soapbark tree.</title>
        <authorList>
            <person name="Reed J."/>
            <person name="Orme A."/>
            <person name="El-Demerdash A."/>
            <person name="Owen C."/>
            <person name="Martin L.B.B."/>
            <person name="Misra R.C."/>
            <person name="Kikuchi S."/>
            <person name="Rejzek M."/>
            <person name="Martin A.C."/>
            <person name="Harkess A."/>
            <person name="Leebens-Mack J."/>
            <person name="Louveau T."/>
            <person name="Stephenson M.J."/>
            <person name="Osbourn A."/>
        </authorList>
    </citation>
    <scope>NUCLEOTIDE SEQUENCE</scope>
    <source>
        <strain evidence="10">S10</strain>
    </source>
</reference>
<dbReference type="KEGG" id="qsa:O6P43_029162"/>
<dbReference type="EMBL" id="JARAOO010000012">
    <property type="protein sequence ID" value="KAJ7948721.1"/>
    <property type="molecule type" value="Genomic_DNA"/>
</dbReference>
<name>A0AAD7L0R8_QUISA</name>
<keyword evidence="4" id="KW-0732">Signal</keyword>
<evidence type="ECO:0000256" key="8">
    <source>
        <dbReference type="SAM" id="MobiDB-lite"/>
    </source>
</evidence>
<evidence type="ECO:0000313" key="11">
    <source>
        <dbReference type="Proteomes" id="UP001163823"/>
    </source>
</evidence>
<dbReference type="GO" id="GO:0030154">
    <property type="term" value="P:cell differentiation"/>
    <property type="evidence" value="ECO:0007669"/>
    <property type="project" value="UniProtKB-KW"/>
</dbReference>
<evidence type="ECO:0000256" key="9">
    <source>
        <dbReference type="SAM" id="Phobius"/>
    </source>
</evidence>
<protein>
    <submittedName>
        <fullName evidence="10">CLAVATA3/ESR (CLE)-related protein 5-like</fullName>
    </submittedName>
</protein>
<keyword evidence="9" id="KW-1133">Transmembrane helix</keyword>
<feature type="compositionally biased region" description="Basic and acidic residues" evidence="8">
    <location>
        <begin position="90"/>
        <end position="104"/>
    </location>
</feature>
<comment type="subcellular location">
    <subcellularLocation>
        <location evidence="1">Secreted</location>
        <location evidence="1">Extracellular space</location>
    </subcellularLocation>
</comment>
<keyword evidence="6" id="KW-0325">Glycoprotein</keyword>
<feature type="non-terminal residue" evidence="10">
    <location>
        <position position="1"/>
    </location>
</feature>
<dbReference type="PANTHER" id="PTHR36016">
    <property type="entry name" value="CLAVATA3/ESR (CLE)-RELATED PROTEIN 7"/>
    <property type="match status" value="1"/>
</dbReference>
<organism evidence="10 11">
    <name type="scientific">Quillaja saponaria</name>
    <name type="common">Soap bark tree</name>
    <dbReference type="NCBI Taxonomy" id="32244"/>
    <lineage>
        <taxon>Eukaryota</taxon>
        <taxon>Viridiplantae</taxon>
        <taxon>Streptophyta</taxon>
        <taxon>Embryophyta</taxon>
        <taxon>Tracheophyta</taxon>
        <taxon>Spermatophyta</taxon>
        <taxon>Magnoliopsida</taxon>
        <taxon>eudicotyledons</taxon>
        <taxon>Gunneridae</taxon>
        <taxon>Pentapetalae</taxon>
        <taxon>rosids</taxon>
        <taxon>fabids</taxon>
        <taxon>Fabales</taxon>
        <taxon>Quillajaceae</taxon>
        <taxon>Quillaja</taxon>
    </lineage>
</organism>
<feature type="transmembrane region" description="Helical" evidence="9">
    <location>
        <begin position="27"/>
        <end position="43"/>
    </location>
</feature>
<keyword evidence="11" id="KW-1185">Reference proteome</keyword>
<keyword evidence="3" id="KW-0964">Secreted</keyword>
<comment type="caution">
    <text evidence="10">The sequence shown here is derived from an EMBL/GenBank/DDBJ whole genome shotgun (WGS) entry which is preliminary data.</text>
</comment>
<feature type="region of interest" description="Disordered" evidence="8">
    <location>
        <begin position="74"/>
        <end position="104"/>
    </location>
</feature>
<accession>A0AAD7L0R8</accession>
<evidence type="ECO:0000256" key="5">
    <source>
        <dbReference type="ARBA" id="ARBA00022782"/>
    </source>
</evidence>